<protein>
    <submittedName>
        <fullName evidence="1">Uncharacterized protein</fullName>
    </submittedName>
</protein>
<keyword evidence="2" id="KW-1185">Reference proteome</keyword>
<gene>
    <name evidence="1" type="ORF">CLODIP_2_CD10317</name>
</gene>
<accession>A0A8S1DU60</accession>
<evidence type="ECO:0000313" key="2">
    <source>
        <dbReference type="Proteomes" id="UP000494165"/>
    </source>
</evidence>
<dbReference type="EMBL" id="CADEPI010000334">
    <property type="protein sequence ID" value="CAB3384072.1"/>
    <property type="molecule type" value="Genomic_DNA"/>
</dbReference>
<comment type="caution">
    <text evidence="1">The sequence shown here is derived from an EMBL/GenBank/DDBJ whole genome shotgun (WGS) entry which is preliminary data.</text>
</comment>
<dbReference type="Proteomes" id="UP000494165">
    <property type="component" value="Unassembled WGS sequence"/>
</dbReference>
<name>A0A8S1DU60_9INSE</name>
<evidence type="ECO:0000313" key="1">
    <source>
        <dbReference type="EMBL" id="CAB3384072.1"/>
    </source>
</evidence>
<reference evidence="1 2" key="1">
    <citation type="submission" date="2020-04" db="EMBL/GenBank/DDBJ databases">
        <authorList>
            <person name="Alioto T."/>
            <person name="Alioto T."/>
            <person name="Gomez Garrido J."/>
        </authorList>
    </citation>
    <scope>NUCLEOTIDE SEQUENCE [LARGE SCALE GENOMIC DNA]</scope>
</reference>
<sequence>MPKKAWLDYHTEYLPSRRDDAVHCDFDANRNIWINLARTLHEGFFVPGYTVGDVGYFLSKERQPFQTKNFQVLVSAYVEFENDYFKYYADGMVADAEVEESQRIKFGSFYIAGLCYCGMVDSQHTCHINLEGKVFSKIVPEFKLILDLTSSSVESSDSDDDVMES</sequence>
<proteinExistence type="predicted"/>
<dbReference type="AlphaFoldDB" id="A0A8S1DU60"/>
<organism evidence="1 2">
    <name type="scientific">Cloeon dipterum</name>
    <dbReference type="NCBI Taxonomy" id="197152"/>
    <lineage>
        <taxon>Eukaryota</taxon>
        <taxon>Metazoa</taxon>
        <taxon>Ecdysozoa</taxon>
        <taxon>Arthropoda</taxon>
        <taxon>Hexapoda</taxon>
        <taxon>Insecta</taxon>
        <taxon>Pterygota</taxon>
        <taxon>Palaeoptera</taxon>
        <taxon>Ephemeroptera</taxon>
        <taxon>Pisciforma</taxon>
        <taxon>Baetidae</taxon>
        <taxon>Cloeon</taxon>
    </lineage>
</organism>